<dbReference type="CDD" id="cd04301">
    <property type="entry name" value="NAT_SF"/>
    <property type="match status" value="1"/>
</dbReference>
<keyword evidence="3" id="KW-0012">Acyltransferase</keyword>
<dbReference type="Proteomes" id="UP001589613">
    <property type="component" value="Unassembled WGS sequence"/>
</dbReference>
<proteinExistence type="predicted"/>
<dbReference type="GO" id="GO:0016746">
    <property type="term" value="F:acyltransferase activity"/>
    <property type="evidence" value="ECO:0007669"/>
    <property type="project" value="UniProtKB-KW"/>
</dbReference>
<keyword evidence="1 3" id="KW-0808">Transferase</keyword>
<protein>
    <submittedName>
        <fullName evidence="3">GNAT family N-acetyltransferase</fullName>
        <ecNumber evidence="3">2.3.-.-</ecNumber>
    </submittedName>
</protein>
<evidence type="ECO:0000259" key="2">
    <source>
        <dbReference type="PROSITE" id="PS51186"/>
    </source>
</evidence>
<dbReference type="PROSITE" id="PS51186">
    <property type="entry name" value="GNAT"/>
    <property type="match status" value="1"/>
</dbReference>
<evidence type="ECO:0000313" key="4">
    <source>
        <dbReference type="Proteomes" id="UP001589613"/>
    </source>
</evidence>
<reference evidence="3 4" key="1">
    <citation type="submission" date="2024-09" db="EMBL/GenBank/DDBJ databases">
        <authorList>
            <person name="Sun Q."/>
            <person name="Mori K."/>
        </authorList>
    </citation>
    <scope>NUCLEOTIDE SEQUENCE [LARGE SCALE GENOMIC DNA]</scope>
    <source>
        <strain evidence="3 4">JCM 12763</strain>
    </source>
</reference>
<dbReference type="InterPro" id="IPR000182">
    <property type="entry name" value="GNAT_dom"/>
</dbReference>
<keyword evidence="4" id="KW-1185">Reference proteome</keyword>
<accession>A0ABV5UZ85</accession>
<dbReference type="EC" id="2.3.-.-" evidence="3"/>
<dbReference type="InterPro" id="IPR050769">
    <property type="entry name" value="NAT_camello-type"/>
</dbReference>
<dbReference type="SUPFAM" id="SSF55729">
    <property type="entry name" value="Acyl-CoA N-acyltransferases (Nat)"/>
    <property type="match status" value="1"/>
</dbReference>
<evidence type="ECO:0000256" key="1">
    <source>
        <dbReference type="ARBA" id="ARBA00022679"/>
    </source>
</evidence>
<dbReference type="EMBL" id="JBHMAX010000005">
    <property type="protein sequence ID" value="MFB9730825.1"/>
    <property type="molecule type" value="Genomic_DNA"/>
</dbReference>
<evidence type="ECO:0000313" key="3">
    <source>
        <dbReference type="EMBL" id="MFB9730825.1"/>
    </source>
</evidence>
<dbReference type="InterPro" id="IPR016181">
    <property type="entry name" value="Acyl_CoA_acyltransferase"/>
</dbReference>
<feature type="domain" description="N-acetyltransferase" evidence="2">
    <location>
        <begin position="5"/>
        <end position="161"/>
    </location>
</feature>
<dbReference type="RefSeq" id="WP_202876694.1">
    <property type="nucleotide sequence ID" value="NZ_JBHMAX010000005.1"/>
</dbReference>
<dbReference type="PANTHER" id="PTHR13947:SF37">
    <property type="entry name" value="LD18367P"/>
    <property type="match status" value="1"/>
</dbReference>
<dbReference type="Pfam" id="PF00583">
    <property type="entry name" value="Acetyltransf_1"/>
    <property type="match status" value="1"/>
</dbReference>
<organism evidence="3 4">
    <name type="scientific">Ornithinimicrobium kibberense</name>
    <dbReference type="NCBI Taxonomy" id="282060"/>
    <lineage>
        <taxon>Bacteria</taxon>
        <taxon>Bacillati</taxon>
        <taxon>Actinomycetota</taxon>
        <taxon>Actinomycetes</taxon>
        <taxon>Micrococcales</taxon>
        <taxon>Ornithinimicrobiaceae</taxon>
        <taxon>Ornithinimicrobium</taxon>
    </lineage>
</organism>
<dbReference type="PANTHER" id="PTHR13947">
    <property type="entry name" value="GNAT FAMILY N-ACETYLTRANSFERASE"/>
    <property type="match status" value="1"/>
</dbReference>
<comment type="caution">
    <text evidence="3">The sequence shown here is derived from an EMBL/GenBank/DDBJ whole genome shotgun (WGS) entry which is preliminary data.</text>
</comment>
<name>A0ABV5UZ85_9MICO</name>
<gene>
    <name evidence="3" type="ORF">ACFFN0_02075</name>
</gene>
<dbReference type="Gene3D" id="3.40.630.30">
    <property type="match status" value="1"/>
</dbReference>
<sequence length="163" mass="17743">MPIDVSLRPAVTDDHEAVGRILVSAYGPSGMAPDEPYWTALRDTAARVADAEVWVAELDGRVVGTVTWAGHGSGQREVAVDGEAEFRMLAVDPAVRGRRVGQALLDAVVDRARRDGYEAVVLSSDGWMSTAHRMYERAGFVRVPGRDWTPVPGVDLRVYRLGL</sequence>